<evidence type="ECO:0000256" key="2">
    <source>
        <dbReference type="ARBA" id="ARBA00022723"/>
    </source>
</evidence>
<feature type="domain" description="Mandelate racemase/muconate lactonizing enzyme C-terminal" evidence="3">
    <location>
        <begin position="144"/>
        <end position="243"/>
    </location>
</feature>
<dbReference type="SUPFAM" id="SSF54826">
    <property type="entry name" value="Enolase N-terminal domain-like"/>
    <property type="match status" value="1"/>
</dbReference>
<keyword evidence="5" id="KW-1185">Reference proteome</keyword>
<dbReference type="InterPro" id="IPR036849">
    <property type="entry name" value="Enolase-like_C_sf"/>
</dbReference>
<organism evidence="4 5">
    <name type="scientific">Actinomycetospora aurantiaca</name>
    <dbReference type="NCBI Taxonomy" id="3129233"/>
    <lineage>
        <taxon>Bacteria</taxon>
        <taxon>Bacillati</taxon>
        <taxon>Actinomycetota</taxon>
        <taxon>Actinomycetes</taxon>
        <taxon>Pseudonocardiales</taxon>
        <taxon>Pseudonocardiaceae</taxon>
        <taxon>Actinomycetospora</taxon>
    </lineage>
</organism>
<dbReference type="InterPro" id="IPR013341">
    <property type="entry name" value="Mandelate_racemase_N_dom"/>
</dbReference>
<dbReference type="Pfam" id="PF13378">
    <property type="entry name" value="MR_MLE_C"/>
    <property type="match status" value="1"/>
</dbReference>
<dbReference type="SUPFAM" id="SSF51604">
    <property type="entry name" value="Enolase C-terminal domain-like"/>
    <property type="match status" value="1"/>
</dbReference>
<gene>
    <name evidence="4" type="ORF">WCD74_29505</name>
</gene>
<dbReference type="Proteomes" id="UP001385809">
    <property type="component" value="Unassembled WGS sequence"/>
</dbReference>
<dbReference type="Gene3D" id="3.20.20.120">
    <property type="entry name" value="Enolase-like C-terminal domain"/>
    <property type="match status" value="1"/>
</dbReference>
<comment type="caution">
    <text evidence="4">The sequence shown here is derived from an EMBL/GenBank/DDBJ whole genome shotgun (WGS) entry which is preliminary data.</text>
</comment>
<dbReference type="InterPro" id="IPR029065">
    <property type="entry name" value="Enolase_C-like"/>
</dbReference>
<dbReference type="InterPro" id="IPR029017">
    <property type="entry name" value="Enolase-like_N"/>
</dbReference>
<accession>A0ABU8MX69</accession>
<dbReference type="Pfam" id="PF02746">
    <property type="entry name" value="MR_MLE_N"/>
    <property type="match status" value="1"/>
</dbReference>
<evidence type="ECO:0000313" key="5">
    <source>
        <dbReference type="Proteomes" id="UP001385809"/>
    </source>
</evidence>
<dbReference type="SFLD" id="SFLDG00180">
    <property type="entry name" value="muconate_cycloisomerase"/>
    <property type="match status" value="1"/>
</dbReference>
<dbReference type="InterPro" id="IPR034593">
    <property type="entry name" value="DgoD-like"/>
</dbReference>
<name>A0ABU8MX69_9PSEU</name>
<dbReference type="Gene3D" id="3.30.390.10">
    <property type="entry name" value="Enolase-like, N-terminal domain"/>
    <property type="match status" value="1"/>
</dbReference>
<evidence type="ECO:0000313" key="4">
    <source>
        <dbReference type="EMBL" id="MEJ2871929.1"/>
    </source>
</evidence>
<sequence>MRIGRVELYGVELPYAGGTYHLSGGRTYESFDAAVVRIACDDGTEGWGESTPFGSTYLAAHPAGTRAGIAVLAPALLGQDPRRVERVNDVMDRTLVGHHDARTALDVACWDAFGRSVGLPVATLLGGSTDVPMPRISSIHAGEPEEMRARVADHRARGYRAHSVKIGALDAEGGPAHDAERIAASLADRERGEYFLVDANGGLTPESALRLLRLLPPGLDVVLEAPCASWRETVSLRRRCPVPIVVDELGQLDSDLALAAGEDLADGIGLKVSKAGGLTPGRRHRDIARSAGLTVSVQDTVGSSLAYAAILHLGATVPPRLLRGVLDCEEMVTVRTATLDVRVADAGVLPGDAPGLGATVDPEVLGDPLQVWE</sequence>
<dbReference type="SFLD" id="SFLDS00001">
    <property type="entry name" value="Enolase"/>
    <property type="match status" value="1"/>
</dbReference>
<evidence type="ECO:0000259" key="3">
    <source>
        <dbReference type="SMART" id="SM00922"/>
    </source>
</evidence>
<evidence type="ECO:0000256" key="1">
    <source>
        <dbReference type="ARBA" id="ARBA00008031"/>
    </source>
</evidence>
<dbReference type="InterPro" id="IPR013342">
    <property type="entry name" value="Mandelate_racemase_C"/>
</dbReference>
<dbReference type="PANTHER" id="PTHR48080:SF3">
    <property type="entry name" value="ENOLASE SUPERFAMILY MEMBER DDB_G0284701"/>
    <property type="match status" value="1"/>
</dbReference>
<protein>
    <submittedName>
        <fullName evidence="4">Enolase C-terminal domain-like protein</fullName>
    </submittedName>
</protein>
<proteinExistence type="inferred from homology"/>
<dbReference type="PANTHER" id="PTHR48080">
    <property type="entry name" value="D-GALACTONATE DEHYDRATASE-RELATED"/>
    <property type="match status" value="1"/>
</dbReference>
<reference evidence="4 5" key="1">
    <citation type="submission" date="2024-03" db="EMBL/GenBank/DDBJ databases">
        <title>Actinomycetospora sp. OC33-EN08, a novel actinomycete isolated from wild orchid (Aerides multiflora).</title>
        <authorList>
            <person name="Suriyachadkun C."/>
        </authorList>
    </citation>
    <scope>NUCLEOTIDE SEQUENCE [LARGE SCALE GENOMIC DNA]</scope>
    <source>
        <strain evidence="4 5">OC33-EN08</strain>
    </source>
</reference>
<dbReference type="EMBL" id="JBBEGN010000032">
    <property type="protein sequence ID" value="MEJ2871929.1"/>
    <property type="molecule type" value="Genomic_DNA"/>
</dbReference>
<comment type="similarity">
    <text evidence="1">Belongs to the mandelate racemase/muconate lactonizing enzyme family.</text>
</comment>
<dbReference type="SMART" id="SM00922">
    <property type="entry name" value="MR_MLE"/>
    <property type="match status" value="1"/>
</dbReference>
<dbReference type="RefSeq" id="WP_337698509.1">
    <property type="nucleotide sequence ID" value="NZ_JBBEGN010000032.1"/>
</dbReference>
<keyword evidence="2" id="KW-0479">Metal-binding</keyword>